<dbReference type="InterPro" id="IPR013656">
    <property type="entry name" value="PAS_4"/>
</dbReference>
<dbReference type="SUPFAM" id="SSF55874">
    <property type="entry name" value="ATPase domain of HSP90 chaperone/DNA topoisomerase II/histidine kinase"/>
    <property type="match status" value="1"/>
</dbReference>
<dbReference type="STRING" id="60547.GCA_000751215_01197"/>
<dbReference type="InterPro" id="IPR036097">
    <property type="entry name" value="HisK_dim/P_sf"/>
</dbReference>
<evidence type="ECO:0000259" key="6">
    <source>
        <dbReference type="PROSITE" id="PS50110"/>
    </source>
</evidence>
<dbReference type="PRINTS" id="PR00344">
    <property type="entry name" value="BCTRLSENSOR"/>
</dbReference>
<keyword evidence="3 4" id="KW-0597">Phosphoprotein</keyword>
<dbReference type="InterPro" id="IPR035965">
    <property type="entry name" value="PAS-like_dom_sf"/>
</dbReference>
<feature type="modified residue" description="4-aspartylphosphate" evidence="4">
    <location>
        <position position="657"/>
    </location>
</feature>
<dbReference type="Pfam" id="PF08448">
    <property type="entry name" value="PAS_4"/>
    <property type="match status" value="1"/>
</dbReference>
<dbReference type="PANTHER" id="PTHR43065">
    <property type="entry name" value="SENSOR HISTIDINE KINASE"/>
    <property type="match status" value="1"/>
</dbReference>
<evidence type="ECO:0000256" key="4">
    <source>
        <dbReference type="PROSITE-ProRule" id="PRU00169"/>
    </source>
</evidence>
<dbReference type="InterPro" id="IPR036890">
    <property type="entry name" value="HATPase_C_sf"/>
</dbReference>
<dbReference type="Gene3D" id="1.10.287.130">
    <property type="match status" value="1"/>
</dbReference>
<evidence type="ECO:0000256" key="1">
    <source>
        <dbReference type="ARBA" id="ARBA00000085"/>
    </source>
</evidence>
<dbReference type="Gene3D" id="3.30.450.20">
    <property type="entry name" value="PAS domain"/>
    <property type="match status" value="1"/>
</dbReference>
<dbReference type="AlphaFoldDB" id="A0A069Q2L7"/>
<evidence type="ECO:0000256" key="2">
    <source>
        <dbReference type="ARBA" id="ARBA00012438"/>
    </source>
</evidence>
<evidence type="ECO:0000256" key="3">
    <source>
        <dbReference type="ARBA" id="ARBA00022553"/>
    </source>
</evidence>
<dbReference type="Proteomes" id="UP000027466">
    <property type="component" value="Unassembled WGS sequence"/>
</dbReference>
<dbReference type="InterPro" id="IPR003661">
    <property type="entry name" value="HisK_dim/P_dom"/>
</dbReference>
<dbReference type="InterPro" id="IPR001789">
    <property type="entry name" value="Sig_transdc_resp-reg_receiver"/>
</dbReference>
<dbReference type="Gene3D" id="3.40.50.2300">
    <property type="match status" value="2"/>
</dbReference>
<dbReference type="EMBL" id="JFHC01000004">
    <property type="protein sequence ID" value="KDR44031.1"/>
    <property type="molecule type" value="Genomic_DNA"/>
</dbReference>
<reference evidence="7 8" key="1">
    <citation type="submission" date="2014-03" db="EMBL/GenBank/DDBJ databases">
        <title>Draft Genome Sequences of Four Burkholderia Strains.</title>
        <authorList>
            <person name="Liu X.Y."/>
            <person name="Li C.X."/>
            <person name="Xu J.H."/>
        </authorList>
    </citation>
    <scope>NUCLEOTIDE SEQUENCE [LARGE SCALE GENOMIC DNA]</scope>
    <source>
        <strain evidence="7 8">DSM 50014</strain>
    </source>
</reference>
<keyword evidence="8" id="KW-1185">Reference proteome</keyword>
<evidence type="ECO:0000313" key="7">
    <source>
        <dbReference type="EMBL" id="KDR44031.1"/>
    </source>
</evidence>
<dbReference type="EC" id="2.7.13.3" evidence="2"/>
<gene>
    <name evidence="7" type="ORF">BG61_25185</name>
</gene>
<dbReference type="CDD" id="cd00082">
    <property type="entry name" value="HisKA"/>
    <property type="match status" value="1"/>
</dbReference>
<dbReference type="SUPFAM" id="SSF47384">
    <property type="entry name" value="Homodimeric domain of signal transducing histidine kinase"/>
    <property type="match status" value="1"/>
</dbReference>
<feature type="modified residue" description="4-aspartylphosphate" evidence="4">
    <location>
        <position position="527"/>
    </location>
</feature>
<dbReference type="InterPro" id="IPR004358">
    <property type="entry name" value="Sig_transdc_His_kin-like_C"/>
</dbReference>
<dbReference type="SMART" id="SM00448">
    <property type="entry name" value="REC"/>
    <property type="match status" value="2"/>
</dbReference>
<comment type="caution">
    <text evidence="7">The sequence shown here is derived from an EMBL/GenBank/DDBJ whole genome shotgun (WGS) entry which is preliminary data.</text>
</comment>
<feature type="domain" description="Response regulatory" evidence="6">
    <location>
        <begin position="477"/>
        <end position="593"/>
    </location>
</feature>
<feature type="domain" description="Histidine kinase" evidence="5">
    <location>
        <begin position="235"/>
        <end position="457"/>
    </location>
</feature>
<accession>A0A069Q2L7</accession>
<dbReference type="SUPFAM" id="SSF52172">
    <property type="entry name" value="CheY-like"/>
    <property type="match status" value="2"/>
</dbReference>
<dbReference type="PROSITE" id="PS50109">
    <property type="entry name" value="HIS_KIN"/>
    <property type="match status" value="1"/>
</dbReference>
<dbReference type="PROSITE" id="PS50110">
    <property type="entry name" value="RESPONSE_REGULATORY"/>
    <property type="match status" value="2"/>
</dbReference>
<feature type="domain" description="Response regulatory" evidence="6">
    <location>
        <begin position="608"/>
        <end position="722"/>
    </location>
</feature>
<dbReference type="GO" id="GO:0000155">
    <property type="term" value="F:phosphorelay sensor kinase activity"/>
    <property type="evidence" value="ECO:0007669"/>
    <property type="project" value="InterPro"/>
</dbReference>
<dbReference type="CDD" id="cd00156">
    <property type="entry name" value="REC"/>
    <property type="match status" value="1"/>
</dbReference>
<dbReference type="Pfam" id="PF02518">
    <property type="entry name" value="HATPase_c"/>
    <property type="match status" value="1"/>
</dbReference>
<dbReference type="Gene3D" id="3.30.565.10">
    <property type="entry name" value="Histidine kinase-like ATPase, C-terminal domain"/>
    <property type="match status" value="1"/>
</dbReference>
<proteinExistence type="predicted"/>
<name>A0A069Q2L7_9BURK</name>
<dbReference type="InterPro" id="IPR005467">
    <property type="entry name" value="His_kinase_dom"/>
</dbReference>
<dbReference type="RefSeq" id="WP_051672285.1">
    <property type="nucleotide sequence ID" value="NZ_CADFFX010000006.1"/>
</dbReference>
<comment type="catalytic activity">
    <reaction evidence="1">
        <text>ATP + protein L-histidine = ADP + protein N-phospho-L-histidine.</text>
        <dbReference type="EC" id="2.7.13.3"/>
    </reaction>
</comment>
<dbReference type="InterPro" id="IPR011006">
    <property type="entry name" value="CheY-like_superfamily"/>
</dbReference>
<evidence type="ECO:0000259" key="5">
    <source>
        <dbReference type="PROSITE" id="PS50109"/>
    </source>
</evidence>
<sequence length="725" mass="76849">MARLDDAGSPAYPAPPAMDGAVPAALSSAAGLAPARRPGPAFESVAVSVPFFRSVLNGSLDCIEILRRDGTREFINDHGIGLLEIDDFAPLRGKPWASIWPDEAREKAKNAIDAALAGSHARFEAACPTARGNLKHWEVTVSPVPDAPGGAAGVEWMVSIARDVTGRVLAQRSLDAALHEGAALREALAAQQAAFDERIADAAGAFSAGEAERREAQAMSARADKMEAIGKLTGGVAHDFNNVLQVIGGNLQLAAQHAPMDEVLMRRLASAHEAVERGAGLASQLLAFARRQPLEPVAIDIGRFVHTCEPTLRRVMGEAIELEAVIAGGLWNTFADRHRLQNVIVSLAINARDAMEGAGKLSIRVDNAQVDGGVHLGEDLADGQYVTIAMSDTGRGMTPGVLAHAFDPFFTTKSDGRGTGLGLSMAYGFLRQTGGHVRIDSEAGRGTTVTLYLPRTTDEEAQPEDTANEPVRGGTETILVVEDDPDVRATVVDMLAQLGYRVLKAADAQSALTVLDSGAHIDLLFTDVVMPGPVRSIELARRAKEMMPAIGVLFTSGYTEGAIMHDGRLDPGVTLIGKPYRRDALARKVRSMFRGKAPSQADAPKALRVLIVEDDVNTREATRELLQLLGAQVTDAPNARAALALFRADAFDVLLTDVRMPGMSGIELAREARRVQPGLRVVFASGYGAGISSELGADMTGIALLPKPFDLDALEKAVFPPGARA</sequence>
<dbReference type="SMART" id="SM00387">
    <property type="entry name" value="HATPase_c"/>
    <property type="match status" value="1"/>
</dbReference>
<organism evidence="7 8">
    <name type="scientific">Caballeronia glathei</name>
    <dbReference type="NCBI Taxonomy" id="60547"/>
    <lineage>
        <taxon>Bacteria</taxon>
        <taxon>Pseudomonadati</taxon>
        <taxon>Pseudomonadota</taxon>
        <taxon>Betaproteobacteria</taxon>
        <taxon>Burkholderiales</taxon>
        <taxon>Burkholderiaceae</taxon>
        <taxon>Caballeronia</taxon>
    </lineage>
</organism>
<dbReference type="Pfam" id="PF00072">
    <property type="entry name" value="Response_reg"/>
    <property type="match status" value="2"/>
</dbReference>
<dbReference type="PANTHER" id="PTHR43065:SF42">
    <property type="entry name" value="TWO-COMPONENT SENSOR PPRA"/>
    <property type="match status" value="1"/>
</dbReference>
<evidence type="ECO:0000313" key="8">
    <source>
        <dbReference type="Proteomes" id="UP000027466"/>
    </source>
</evidence>
<dbReference type="InterPro" id="IPR003594">
    <property type="entry name" value="HATPase_dom"/>
</dbReference>
<dbReference type="CDD" id="cd18161">
    <property type="entry name" value="REC_hyHK_blue-like"/>
    <property type="match status" value="1"/>
</dbReference>
<protein>
    <recommendedName>
        <fullName evidence="2">histidine kinase</fullName>
        <ecNumber evidence="2">2.7.13.3</ecNumber>
    </recommendedName>
</protein>
<dbReference type="SUPFAM" id="SSF55785">
    <property type="entry name" value="PYP-like sensor domain (PAS domain)"/>
    <property type="match status" value="1"/>
</dbReference>